<dbReference type="Pfam" id="PF01144">
    <property type="entry name" value="CoA_trans"/>
    <property type="match status" value="1"/>
</dbReference>
<sequence>MSYEIIDEGIGELVGWEHPDDLREWNRDERSRELKDKTMTAEEAVTEYVDEGDSIASGGFGQIRISTPIVHEIIRQGFEDLRLIAKTAEFDADLLVAANAVSKMDVAYSFALEARGLSAVGRRRVEEGDVEVVTEASNANLQWRFLAGKMGIPFIPVRVNSGTDTFAKSSGKLIEGPFTGDPINVLPAANPDVAFIHVNKADQYGNAVIDGITVEDDQLSGAAKRLIITAEEIVDNDEIRADPDATDIPFFLVDAVVEAPYGSHPGELPYNYYYDDHHLSEWIDMTEDEEGVEEYLEEYVHGVDSWYEYLEKIGGVEKLMSLERIENYQEKPEYPWL</sequence>
<dbReference type="Gene3D" id="3.30.30.40">
    <property type="match status" value="1"/>
</dbReference>
<evidence type="ECO:0000313" key="4">
    <source>
        <dbReference type="Proteomes" id="UP000060390"/>
    </source>
</evidence>
<gene>
    <name evidence="3" type="ORF">HLASA_0838</name>
    <name evidence="2" type="ORF">HLASF_0841</name>
</gene>
<dbReference type="InterPro" id="IPR004165">
    <property type="entry name" value="CoA_trans_fam_I"/>
</dbReference>
<dbReference type="OrthoDB" id="301771at2157"/>
<dbReference type="Proteomes" id="UP000060390">
    <property type="component" value="Chromosome"/>
</dbReference>
<keyword evidence="1 2" id="KW-0808">Transferase</keyword>
<dbReference type="Proteomes" id="UP000069906">
    <property type="component" value="Chromosome"/>
</dbReference>
<dbReference type="KEGG" id="hsu:HLASF_0841"/>
<accession>A0A0F7PCG5</accession>
<evidence type="ECO:0000313" key="2">
    <source>
        <dbReference type="EMBL" id="AKH97334.1"/>
    </source>
</evidence>
<dbReference type="GO" id="GO:0047569">
    <property type="term" value="F:3-oxoadipate CoA-transferase activity"/>
    <property type="evidence" value="ECO:0007669"/>
    <property type="project" value="UniProtKB-EC"/>
</dbReference>
<keyword evidence="5" id="KW-1185">Reference proteome</keyword>
<evidence type="ECO:0000313" key="5">
    <source>
        <dbReference type="Proteomes" id="UP000069906"/>
    </source>
</evidence>
<dbReference type="EMBL" id="CP011564">
    <property type="protein sequence ID" value="ALG81736.1"/>
    <property type="molecule type" value="Genomic_DNA"/>
</dbReference>
<dbReference type="InterPro" id="IPR037171">
    <property type="entry name" value="NagB/RpiA_transferase-like"/>
</dbReference>
<dbReference type="GO" id="GO:0018730">
    <property type="term" value="F:glutaconate CoA-transferase activity"/>
    <property type="evidence" value="ECO:0007669"/>
    <property type="project" value="UniProtKB-EC"/>
</dbReference>
<dbReference type="RefSeq" id="WP_050048111.1">
    <property type="nucleotide sequence ID" value="NZ_CP008874.1"/>
</dbReference>
<dbReference type="HOGENOM" id="CLU_049557_0_0_2"/>
<reference evidence="3 4" key="3">
    <citation type="journal article" date="2016" name="Stand. Genomic Sci.">
        <title>Complete genome sequence of 'Halanaeroarchaeum sulfurireducens' M27-SA2, a sulfur-reducing and acetate-oxidizing haloarchaeon from the deep-sea hypersaline anoxic lake Medee.</title>
        <authorList>
            <person name="Messina E."/>
            <person name="Sorokin D.Y."/>
            <person name="Kublanov I.V."/>
            <person name="Toshchakov S."/>
            <person name="Lopatina A."/>
            <person name="Arcadi E."/>
            <person name="Smedile F."/>
            <person name="La Spada G."/>
            <person name="La Cono V."/>
            <person name="Yakimov M.M."/>
        </authorList>
    </citation>
    <scope>NUCLEOTIDE SEQUENCE [LARGE SCALE GENOMIC DNA]</scope>
    <source>
        <strain evidence="3 4">M27-SA2</strain>
    </source>
</reference>
<protein>
    <submittedName>
        <fullName evidence="2">3-oxoadipate CoA-transferase subunit alpha</fullName>
        <ecNumber evidence="2">2.8.3.12</ecNumber>
        <ecNumber evidence="2">2.8.3.6</ecNumber>
    </submittedName>
</protein>
<dbReference type="EC" id="2.8.3.12" evidence="2"/>
<dbReference type="SMART" id="SM00882">
    <property type="entry name" value="CoA_trans"/>
    <property type="match status" value="1"/>
</dbReference>
<dbReference type="KEGG" id="hsf:HLASA_0838"/>
<reference evidence="4" key="2">
    <citation type="submission" date="2015-05" db="EMBL/GenBank/DDBJ databases">
        <title>Complete genome sequence of Halanaeroarchaeum sulfurireducens type strain M27-SA2, a sulfate-reducer haloarchaeon from marine anoxic lake Medee.</title>
        <authorList>
            <person name="Messina E."/>
            <person name="Kublanov I.V."/>
            <person name="Toshchakov S."/>
            <person name="Arcadi E."/>
            <person name="La Spada G."/>
            <person name="La Cono V."/>
            <person name="Yakimov M.M."/>
        </authorList>
    </citation>
    <scope>NUCLEOTIDE SEQUENCE [LARGE SCALE GENOMIC DNA]</scope>
    <source>
        <strain evidence="4">M27-SA2</strain>
    </source>
</reference>
<organism evidence="2 5">
    <name type="scientific">Halanaeroarchaeum sulfurireducens</name>
    <dbReference type="NCBI Taxonomy" id="1604004"/>
    <lineage>
        <taxon>Archaea</taxon>
        <taxon>Methanobacteriati</taxon>
        <taxon>Methanobacteriota</taxon>
        <taxon>Stenosarchaea group</taxon>
        <taxon>Halobacteria</taxon>
        <taxon>Halobacteriales</taxon>
        <taxon>Halobacteriaceae</taxon>
        <taxon>Halanaeroarchaeum</taxon>
    </lineage>
</organism>
<dbReference type="EMBL" id="CP008874">
    <property type="protein sequence ID" value="AKH97334.1"/>
    <property type="molecule type" value="Genomic_DNA"/>
</dbReference>
<dbReference type="AlphaFoldDB" id="A0A0F7PCG5"/>
<dbReference type="PANTHER" id="PTHR13707:SF60">
    <property type="entry name" value="ACETATE COA-TRANSFERASE SUBUNIT ALPHA"/>
    <property type="match status" value="1"/>
</dbReference>
<dbReference type="GeneID" id="26010199"/>
<dbReference type="Gene3D" id="3.40.1080.10">
    <property type="entry name" value="Glutaconate Coenzyme A-transferase"/>
    <property type="match status" value="1"/>
</dbReference>
<name>A0A0F7PCG5_9EURY</name>
<proteinExistence type="predicted"/>
<dbReference type="STRING" id="1604004.HLASA_0838"/>
<reference evidence="2 5" key="1">
    <citation type="journal article" date="2015" name="ISME J.">
        <title>Elemental sulfur and acetate can support life of a novel strictly anaerobic haloarchaeon.</title>
        <authorList>
            <person name="Sorokin D.Y."/>
            <person name="Kublanov I.V."/>
            <person name="Gavrilov S.N."/>
            <person name="Rojo D."/>
            <person name="Roman P."/>
            <person name="Golyshin P.N."/>
            <person name="Slepak V.Z."/>
            <person name="Smedile F."/>
            <person name="Ferrer M."/>
            <person name="Messina E."/>
            <person name="La Cono V."/>
            <person name="Yakimov M.M."/>
        </authorList>
    </citation>
    <scope>NUCLEOTIDE SEQUENCE [LARGE SCALE GENOMIC DNA]</scope>
    <source>
        <strain evidence="2 5">HSR2</strain>
    </source>
</reference>
<dbReference type="SUPFAM" id="SSF100950">
    <property type="entry name" value="NagB/RpiA/CoA transferase-like"/>
    <property type="match status" value="1"/>
</dbReference>
<dbReference type="PANTHER" id="PTHR13707">
    <property type="entry name" value="KETOACID-COENZYME A TRANSFERASE"/>
    <property type="match status" value="1"/>
</dbReference>
<dbReference type="EC" id="2.8.3.6" evidence="2"/>
<evidence type="ECO:0000313" key="3">
    <source>
        <dbReference type="EMBL" id="ALG81736.1"/>
    </source>
</evidence>
<evidence type="ECO:0000256" key="1">
    <source>
        <dbReference type="ARBA" id="ARBA00022679"/>
    </source>
</evidence>